<evidence type="ECO:0000313" key="2">
    <source>
        <dbReference type="EMBL" id="UYV74216.1"/>
    </source>
</evidence>
<evidence type="ECO:0000313" key="3">
    <source>
        <dbReference type="Proteomes" id="UP001235939"/>
    </source>
</evidence>
<dbReference type="Gene3D" id="1.20.1270.60">
    <property type="entry name" value="Arfaptin homology (AH) domain/BAR domain"/>
    <property type="match status" value="1"/>
</dbReference>
<proteinExistence type="predicted"/>
<keyword evidence="3" id="KW-1185">Reference proteome</keyword>
<sequence>MKTYHAYHLECKQAESKLQIVEAQRTKFEQSISPEKLERSKKYKLVVKEIQKRQCKFNEAKLKSVKACNDYLLCMEAANSAIHKYFVDDLSDLIDVSTCCSTPMPVTSICLSVLCLEHK</sequence>
<name>A0ABY6KZA1_9ARAC</name>
<gene>
    <name evidence="2" type="ORF">LAZ67_11002509</name>
</gene>
<dbReference type="PANTHER" id="PTHR14166">
    <property type="entry name" value="SLIT-ROBO RHO GTPASE ACTIVATING PROTEIN"/>
    <property type="match status" value="1"/>
</dbReference>
<accession>A0ABY6KZA1</accession>
<evidence type="ECO:0000256" key="1">
    <source>
        <dbReference type="ARBA" id="ARBA00023054"/>
    </source>
</evidence>
<keyword evidence="1" id="KW-0175">Coiled coil</keyword>
<organism evidence="2 3">
    <name type="scientific">Cordylochernes scorpioides</name>
    <dbReference type="NCBI Taxonomy" id="51811"/>
    <lineage>
        <taxon>Eukaryota</taxon>
        <taxon>Metazoa</taxon>
        <taxon>Ecdysozoa</taxon>
        <taxon>Arthropoda</taxon>
        <taxon>Chelicerata</taxon>
        <taxon>Arachnida</taxon>
        <taxon>Pseudoscorpiones</taxon>
        <taxon>Cheliferoidea</taxon>
        <taxon>Chernetidae</taxon>
        <taxon>Cordylochernes</taxon>
    </lineage>
</organism>
<dbReference type="InterPro" id="IPR051627">
    <property type="entry name" value="SLIT-ROBO_RhoGAP"/>
</dbReference>
<dbReference type="Proteomes" id="UP001235939">
    <property type="component" value="Chromosome 11"/>
</dbReference>
<protein>
    <submittedName>
        <fullName evidence="2">SRGAP1</fullName>
    </submittedName>
</protein>
<dbReference type="EMBL" id="CP092873">
    <property type="protein sequence ID" value="UYV74216.1"/>
    <property type="molecule type" value="Genomic_DNA"/>
</dbReference>
<reference evidence="2 3" key="1">
    <citation type="submission" date="2022-01" db="EMBL/GenBank/DDBJ databases">
        <title>A chromosomal length assembly of Cordylochernes scorpioides.</title>
        <authorList>
            <person name="Zeh D."/>
            <person name="Zeh J."/>
        </authorList>
    </citation>
    <scope>NUCLEOTIDE SEQUENCE [LARGE SCALE GENOMIC DNA]</scope>
    <source>
        <strain evidence="2">IN4F17</strain>
        <tissue evidence="2">Whole Body</tissue>
    </source>
</reference>
<dbReference type="InterPro" id="IPR027267">
    <property type="entry name" value="AH/BAR_dom_sf"/>
</dbReference>
<dbReference type="SUPFAM" id="SSF103657">
    <property type="entry name" value="BAR/IMD domain-like"/>
    <property type="match status" value="1"/>
</dbReference>